<evidence type="ECO:0000256" key="13">
    <source>
        <dbReference type="ARBA" id="ARBA00023242"/>
    </source>
</evidence>
<evidence type="ECO:0000256" key="7">
    <source>
        <dbReference type="ARBA" id="ARBA00022527"/>
    </source>
</evidence>
<dbReference type="Gene3D" id="3.10.20.90">
    <property type="entry name" value="Phosphatidylinositol 3-kinase Catalytic Subunit, Chain A, domain 1"/>
    <property type="match status" value="1"/>
</dbReference>
<evidence type="ECO:0000256" key="17">
    <source>
        <dbReference type="SAM" id="MobiDB-lite"/>
    </source>
</evidence>
<keyword evidence="13" id="KW-0539">Nucleus</keyword>
<keyword evidence="8" id="KW-0597">Phosphoprotein</keyword>
<keyword evidence="10" id="KW-0547">Nucleotide-binding</keyword>
<dbReference type="PROSITE" id="PS00108">
    <property type="entry name" value="PROTEIN_KINASE_ST"/>
    <property type="match status" value="1"/>
</dbReference>
<evidence type="ECO:0007829" key="21">
    <source>
        <dbReference type="PeptideAtlas" id="A0A8V0XYS4"/>
    </source>
</evidence>
<dbReference type="GeneTree" id="ENSGT00950000182937"/>
<comment type="similarity">
    <text evidence="3">Belongs to the CWF19 family.</text>
</comment>
<reference evidence="19" key="1">
    <citation type="submission" date="2020-11" db="EMBL/GenBank/DDBJ databases">
        <title>Gallus gallus (Chicken) genome, bGalGal1, GRCg7b, maternal haplotype autosomes + Z &amp; W.</title>
        <authorList>
            <person name="Warren W."/>
            <person name="Formenti G."/>
            <person name="Fedrigo O."/>
            <person name="Haase B."/>
            <person name="Mountcastle J."/>
            <person name="Balacco J."/>
            <person name="Tracey A."/>
            <person name="Schneider V."/>
            <person name="Okimoto R."/>
            <person name="Cheng H."/>
            <person name="Hawken R."/>
            <person name="Howe K."/>
            <person name="Jarvis E.D."/>
        </authorList>
    </citation>
    <scope>NUCLEOTIDE SEQUENCE [LARGE SCALE GENOMIC DNA]</scope>
    <source>
        <strain evidence="19">Broiler</strain>
    </source>
</reference>
<dbReference type="Ensembl" id="ENSGALT00010020443.1">
    <property type="protein sequence ID" value="ENSGALP00010011858.1"/>
    <property type="gene ID" value="ENSGALG00010008527.1"/>
</dbReference>
<name>A0A8V0XYS4_CHICK</name>
<evidence type="ECO:0000256" key="2">
    <source>
        <dbReference type="ARBA" id="ARBA00004496"/>
    </source>
</evidence>
<accession>A0A8V0XYS4</accession>
<dbReference type="GO" id="GO:0004674">
    <property type="term" value="F:protein serine/threonine kinase activity"/>
    <property type="evidence" value="ECO:0000318"/>
    <property type="project" value="GO_Central"/>
</dbReference>
<keyword evidence="6" id="KW-0963">Cytoplasm</keyword>
<dbReference type="FunFam" id="3.10.20.90:FF:000061">
    <property type="entry name" value="Inhibitor of nuclear factor kappa-B kinase subunit alpha"/>
    <property type="match status" value="1"/>
</dbReference>
<dbReference type="GO" id="GO:0005737">
    <property type="term" value="C:cytoplasm"/>
    <property type="evidence" value="ECO:0000318"/>
    <property type="project" value="GO_Central"/>
</dbReference>
<evidence type="ECO:0000256" key="16">
    <source>
        <dbReference type="ARBA" id="ARBA00048789"/>
    </source>
</evidence>
<evidence type="ECO:0000256" key="15">
    <source>
        <dbReference type="ARBA" id="ARBA00041007"/>
    </source>
</evidence>
<dbReference type="SMART" id="SM00220">
    <property type="entry name" value="S_TKc"/>
    <property type="match status" value="1"/>
</dbReference>
<dbReference type="SUPFAM" id="SSF54197">
    <property type="entry name" value="HIT-like"/>
    <property type="match status" value="1"/>
</dbReference>
<comment type="subcellular location">
    <subcellularLocation>
        <location evidence="2">Cytoplasm</location>
    </subcellularLocation>
    <subcellularLocation>
        <location evidence="1">Nucleus</location>
    </subcellularLocation>
</comment>
<evidence type="ECO:0000259" key="18">
    <source>
        <dbReference type="PROSITE" id="PS50011"/>
    </source>
</evidence>
<dbReference type="InterPro" id="IPR011009">
    <property type="entry name" value="Kinase-like_dom_sf"/>
</dbReference>
<dbReference type="Pfam" id="PF04677">
    <property type="entry name" value="CwfJ_C_1"/>
    <property type="match status" value="1"/>
</dbReference>
<evidence type="ECO:0000256" key="9">
    <source>
        <dbReference type="ARBA" id="ARBA00022679"/>
    </source>
</evidence>
<dbReference type="OrthoDB" id="444325at2759"/>
<proteinExistence type="evidence at protein level"/>
<dbReference type="AlphaFoldDB" id="A0A8V0XYS4"/>
<dbReference type="GO" id="GO:0033209">
    <property type="term" value="P:tumor necrosis factor-mediated signaling pathway"/>
    <property type="evidence" value="ECO:0000318"/>
    <property type="project" value="GO_Central"/>
</dbReference>
<comment type="catalytic activity">
    <reaction evidence="16">
        <text>L-seryl-[I-kappa-B protein] + ATP = O-phospho-L-seryl-[I-kappa-B protein] + ADP + H(+)</text>
        <dbReference type="Rhea" id="RHEA:19073"/>
        <dbReference type="Rhea" id="RHEA-COMP:13698"/>
        <dbReference type="Rhea" id="RHEA-COMP:13699"/>
        <dbReference type="ChEBI" id="CHEBI:15378"/>
        <dbReference type="ChEBI" id="CHEBI:29999"/>
        <dbReference type="ChEBI" id="CHEBI:30616"/>
        <dbReference type="ChEBI" id="CHEBI:83421"/>
        <dbReference type="ChEBI" id="CHEBI:456216"/>
        <dbReference type="EC" id="2.7.11.10"/>
    </reaction>
</comment>
<dbReference type="GO" id="GO:0005524">
    <property type="term" value="F:ATP binding"/>
    <property type="evidence" value="ECO:0007669"/>
    <property type="project" value="UniProtKB-KW"/>
</dbReference>
<dbReference type="FunFam" id="1.10.510.10:FF:000147">
    <property type="entry name" value="Inhibitor of nuclear factor kappa-B kinase subunit beta"/>
    <property type="match status" value="1"/>
</dbReference>
<dbReference type="FunFam" id="1.20.1270.250:FF:000001">
    <property type="entry name" value="Inhibitor of nuclear factor kappa-B kinase subunit alpha"/>
    <property type="match status" value="1"/>
</dbReference>
<dbReference type="InterPro" id="IPR046375">
    <property type="entry name" value="IKBKB_SDD_sf"/>
</dbReference>
<dbReference type="Pfam" id="PF18397">
    <property type="entry name" value="IKBKB_SDD"/>
    <property type="match status" value="1"/>
</dbReference>
<evidence type="ECO:0000256" key="11">
    <source>
        <dbReference type="ARBA" id="ARBA00022777"/>
    </source>
</evidence>
<dbReference type="CDD" id="cd17046">
    <property type="entry name" value="Ubl_IKKA_like"/>
    <property type="match status" value="1"/>
</dbReference>
<feature type="region of interest" description="Disordered" evidence="17">
    <location>
        <begin position="1100"/>
        <end position="1123"/>
    </location>
</feature>
<evidence type="ECO:0000313" key="19">
    <source>
        <dbReference type="Ensembl" id="ENSGALP00010011858.1"/>
    </source>
</evidence>
<dbReference type="Gene3D" id="6.10.250.2110">
    <property type="match status" value="1"/>
</dbReference>
<keyword evidence="7" id="KW-0723">Serine/threonine-protein kinase</keyword>
<evidence type="ECO:0000256" key="14">
    <source>
        <dbReference type="ARBA" id="ARBA00032095"/>
    </source>
</evidence>
<dbReference type="PANTHER" id="PTHR22969">
    <property type="entry name" value="IKB KINASE"/>
    <property type="match status" value="1"/>
</dbReference>
<dbReference type="FunCoup" id="A0A8V0XYS4">
    <property type="interactions" value="950"/>
</dbReference>
<dbReference type="InterPro" id="IPR008271">
    <property type="entry name" value="Ser/Thr_kinase_AS"/>
</dbReference>
<dbReference type="Pfam" id="PF12179">
    <property type="entry name" value="IKKbetaNEMObind"/>
    <property type="match status" value="1"/>
</dbReference>
<dbReference type="InterPro" id="IPR036265">
    <property type="entry name" value="HIT-like_sf"/>
</dbReference>
<evidence type="ECO:0000256" key="8">
    <source>
        <dbReference type="ARBA" id="ARBA00022553"/>
    </source>
</evidence>
<reference evidence="19" key="3">
    <citation type="submission" date="2025-09" db="UniProtKB">
        <authorList>
            <consortium name="Ensembl"/>
        </authorList>
    </citation>
    <scope>IDENTIFICATION</scope>
    <source>
        <strain evidence="19">broiler</strain>
    </source>
</reference>
<dbReference type="GO" id="GO:0008384">
    <property type="term" value="F:IkappaB kinase activity"/>
    <property type="evidence" value="ECO:0007669"/>
    <property type="project" value="UniProtKB-EC"/>
</dbReference>
<dbReference type="InterPro" id="IPR000719">
    <property type="entry name" value="Prot_kinase_dom"/>
</dbReference>
<dbReference type="GO" id="GO:0008385">
    <property type="term" value="C:IkappaB kinase complex"/>
    <property type="evidence" value="ECO:0000318"/>
    <property type="project" value="GO_Central"/>
</dbReference>
<organism evidence="19 20">
    <name type="scientific">Gallus gallus</name>
    <name type="common">Chicken</name>
    <dbReference type="NCBI Taxonomy" id="9031"/>
    <lineage>
        <taxon>Eukaryota</taxon>
        <taxon>Metazoa</taxon>
        <taxon>Chordata</taxon>
        <taxon>Craniata</taxon>
        <taxon>Vertebrata</taxon>
        <taxon>Euteleostomi</taxon>
        <taxon>Archelosauria</taxon>
        <taxon>Archosauria</taxon>
        <taxon>Dinosauria</taxon>
        <taxon>Saurischia</taxon>
        <taxon>Theropoda</taxon>
        <taxon>Coelurosauria</taxon>
        <taxon>Aves</taxon>
        <taxon>Neognathae</taxon>
        <taxon>Galloanserae</taxon>
        <taxon>Galliformes</taxon>
        <taxon>Phasianidae</taxon>
        <taxon>Phasianinae</taxon>
        <taxon>Gallus</taxon>
    </lineage>
</organism>
<dbReference type="SUPFAM" id="SSF56112">
    <property type="entry name" value="Protein kinase-like (PK-like)"/>
    <property type="match status" value="1"/>
</dbReference>
<dbReference type="GO" id="GO:0005634">
    <property type="term" value="C:nucleus"/>
    <property type="evidence" value="ECO:0007669"/>
    <property type="project" value="UniProtKB-SubCell"/>
</dbReference>
<evidence type="ECO:0000256" key="10">
    <source>
        <dbReference type="ARBA" id="ARBA00022741"/>
    </source>
</evidence>
<reference evidence="19" key="2">
    <citation type="submission" date="2025-08" db="UniProtKB">
        <authorList>
            <consortium name="Ensembl"/>
        </authorList>
    </citation>
    <scope>IDENTIFICATION</scope>
    <source>
        <strain evidence="19">broiler</strain>
    </source>
</reference>
<dbReference type="GlyGen" id="A0A8V0XYS4">
    <property type="glycosylation" value="3 sites"/>
</dbReference>
<sequence length="1167" mass="132098">MESLPLRVLACGDVEGRLETLFGRVRAIQSKSGRFDMLLCVGNFFSSTSDAEWAEYRSGAKKAPIPTFVLGANNQETMHCFPHVTGCELAENITYLGRRGLFSGSSGLQIAYLSGTESQDEPTPAYSFSSKDVTELKSSLLSTPDFKGVDILLTSPWPRGVESFANSPGEIDTKKCGSTLISDLAASLKPRYHFAALEKAYYERLPYRNHTVLQETPQHVTRFIALAEVGNTSKKKYLYAFSIVPMSLMDPAELVKQPQDVTENPYRKLRKGTQKTKVLGCAEEETACQFFFDLNKHQGKKRPSDGKDRGSSQTKQAKKPPQPTGPCWFCLASPEVEKHLVVSIGTHCYLALAKGGLLPDHVLILPIGHYQSVVDLSSEVMEEVTKYKSALKEFFRSKGKKYVLFERNYKSQHLQLQVIPVPLDYTSEDIKECFITQAQEQQIELLEIPEHSDITQVVQPGTPYFYVELDTGEKLFHRIRGSFPLQFGRLNHPNVVRACEVPEEMNFLVNDVPLLAMEYCSGGDLRKLLNKPENCCGLKESQILSLLSDIGSGIQYLHENRIIHRDLKPENIVLQDEGGKIIHKIIDLGYAKDLDQGSLCTSFVGTLQYLAPELFENKSYSVTVDYWSFGTMVFECIAGFRPFLHNLQPFTWHEKIKKKDPKHIFASEEMNGEVRFSTHLPQPHSICSLIVEPMESWLQLMLNWDPEQRGGGLDPETNSPKCFLLMDHILNLKIVHILNMTSAKIVSFLLHPEESLHFLQNRIESETGISTGNQELLLETGICLDPRKPASQCVIDGVRGWDSYMVYLFDKSKTVYDGPFASRSLSECVNYIVQDSKIQLPIPQLRKVWAEAVHYVIGLKEDYSRLFQGQRAAMLSLLRYNANLIKMKNNMVSASQQLKAKLEFFHQSIRLDLERYSDQMAYGISSEKMLKAWKEMEEKASHCAQAEDIGYLDEQIMALHTEIVELQKSPYARRQGEVMESLEQRAIDLYKQLKTRPPDHAYSDSTDMVKIIVQTVQSQDRVLKELFGHLSKLLGCKQKIIDLLPKIEVALNNIKEADNSVMQMQGKRQREIWHLLKIACTQSSSRSLVSSSLEGTASTPAATWVPQSSSEYAPHPLSSMATPGDGENFVDVIEENLNYLDRFSSMLQEAREEQNNSLTNFDWSWLK</sequence>
<evidence type="ECO:0000256" key="3">
    <source>
        <dbReference type="ARBA" id="ARBA00006795"/>
    </source>
</evidence>
<dbReference type="InterPro" id="IPR006768">
    <property type="entry name" value="Cwf19-like_C_dom-1"/>
</dbReference>
<dbReference type="InterPro" id="IPR022007">
    <property type="entry name" value="IKKbetaNEMObind"/>
</dbReference>
<dbReference type="Gene3D" id="1.20.1270.250">
    <property type="match status" value="1"/>
</dbReference>
<feature type="compositionally biased region" description="Polar residues" evidence="17">
    <location>
        <begin position="1100"/>
        <end position="1111"/>
    </location>
</feature>
<evidence type="ECO:0000256" key="5">
    <source>
        <dbReference type="ARBA" id="ARBA00021841"/>
    </source>
</evidence>
<dbReference type="PROSITE" id="PS50011">
    <property type="entry name" value="PROTEIN_KINASE_DOM"/>
    <property type="match status" value="1"/>
</dbReference>
<dbReference type="Gene3D" id="1.10.510.10">
    <property type="entry name" value="Transferase(Phosphotransferase) domain 1"/>
    <property type="match status" value="1"/>
</dbReference>
<keyword evidence="20" id="KW-1185">Reference proteome</keyword>
<dbReference type="Gene3D" id="3.30.428.10">
    <property type="entry name" value="HIT-like"/>
    <property type="match status" value="1"/>
</dbReference>
<evidence type="ECO:0000256" key="6">
    <source>
        <dbReference type="ARBA" id="ARBA00022490"/>
    </source>
</evidence>
<dbReference type="FunFam" id="3.30.428.10:FF:000024">
    <property type="entry name" value="CWF19-like cell cycle control factor 1"/>
    <property type="match status" value="1"/>
</dbReference>
<dbReference type="Pfam" id="PF00069">
    <property type="entry name" value="Pkinase"/>
    <property type="match status" value="1"/>
</dbReference>
<evidence type="ECO:0000256" key="12">
    <source>
        <dbReference type="ARBA" id="ARBA00022840"/>
    </source>
</evidence>
<dbReference type="PANTHER" id="PTHR22969:SF13">
    <property type="entry name" value="INHIBITOR OF NUCLEAR FACTOR KAPPA-B KINASE SUBUNIT ALPHA"/>
    <property type="match status" value="1"/>
</dbReference>
<dbReference type="Proteomes" id="UP000000539">
    <property type="component" value="Chromosome 6"/>
</dbReference>
<evidence type="ECO:0000256" key="4">
    <source>
        <dbReference type="ARBA" id="ARBA00012442"/>
    </source>
</evidence>
<keyword evidence="12" id="KW-0067">ATP-binding</keyword>
<evidence type="ECO:0000256" key="1">
    <source>
        <dbReference type="ARBA" id="ARBA00004123"/>
    </source>
</evidence>
<keyword evidence="11" id="KW-0418">Kinase</keyword>
<dbReference type="EC" id="2.7.11.10" evidence="4"/>
<feature type="domain" description="Protein kinase" evidence="18">
    <location>
        <begin position="370"/>
        <end position="724"/>
    </location>
</feature>
<gene>
    <name evidence="19" type="primary">CWF19L1</name>
</gene>
<evidence type="ECO:0000313" key="20">
    <source>
        <dbReference type="Proteomes" id="UP000000539"/>
    </source>
</evidence>
<dbReference type="GO" id="GO:0045944">
    <property type="term" value="P:positive regulation of transcription by RNA polymerase II"/>
    <property type="evidence" value="ECO:0000318"/>
    <property type="project" value="GO_Central"/>
</dbReference>
<dbReference type="InterPro" id="IPR041185">
    <property type="entry name" value="IKBKB_SDD"/>
</dbReference>
<feature type="region of interest" description="Disordered" evidence="17">
    <location>
        <begin position="298"/>
        <end position="323"/>
    </location>
</feature>
<dbReference type="GO" id="GO:0043123">
    <property type="term" value="P:positive regulation of canonical NF-kappaB signal transduction"/>
    <property type="evidence" value="ECO:0000318"/>
    <property type="project" value="GO_Central"/>
</dbReference>
<keyword evidence="9" id="KW-0808">Transferase</keyword>
<dbReference type="InterPro" id="IPR051180">
    <property type="entry name" value="IKK"/>
</dbReference>
<dbReference type="CDD" id="cd07380">
    <property type="entry name" value="MPP_CWF19_N"/>
    <property type="match status" value="1"/>
</dbReference>
<keyword evidence="21" id="KW-1267">Proteomics identification</keyword>
<dbReference type="SMART" id="SM01239">
    <property type="entry name" value="IKKbetaNEMObind"/>
    <property type="match status" value="1"/>
</dbReference>
<protein>
    <recommendedName>
        <fullName evidence="15">CWF19-like protein 1</fullName>
        <ecNumber evidence="4">2.7.11.10</ecNumber>
    </recommendedName>
    <alternativeName>
        <fullName evidence="5">Inhibitor of nuclear factor kappa-B kinase subunit alpha</fullName>
    </alternativeName>
    <alternativeName>
        <fullName evidence="14">Nuclear factor NF-kappa-B inhibitor kinase alpha</fullName>
    </alternativeName>
</protein>